<feature type="transmembrane region" description="Helical" evidence="15">
    <location>
        <begin position="570"/>
        <end position="598"/>
    </location>
</feature>
<dbReference type="AlphaFoldDB" id="A0A158NAT6"/>
<keyword evidence="5 15" id="KW-0812">Transmembrane</keyword>
<dbReference type="EMBL" id="ADTU01000078">
    <property type="status" value="NOT_ANNOTATED_CDS"/>
    <property type="molecule type" value="Genomic_DNA"/>
</dbReference>
<dbReference type="InterPro" id="IPR005446">
    <property type="entry name" value="VDCC_L_a1su"/>
</dbReference>
<feature type="binding site" evidence="12">
    <location>
        <position position="566"/>
    </location>
    <ligand>
        <name>Ca(2+)</name>
        <dbReference type="ChEBI" id="CHEBI:29108"/>
    </ligand>
</feature>
<evidence type="ECO:0000256" key="1">
    <source>
        <dbReference type="ARBA" id="ARBA00004141"/>
    </source>
</evidence>
<protein>
    <recommendedName>
        <fullName evidence="13">Voltage-dependent L-type calcium channel subunit alpha</fullName>
    </recommendedName>
</protein>
<evidence type="ECO:0000256" key="12">
    <source>
        <dbReference type="PIRSR" id="PIRSR602077-1"/>
    </source>
</evidence>
<reference evidence="18" key="1">
    <citation type="journal article" date="2011" name="PLoS Genet.">
        <title>The genome sequence of the leaf-cutter ant Atta cephalotes reveals insights into its obligate symbiotic lifestyle.</title>
        <authorList>
            <person name="Suen G."/>
            <person name="Teiling C."/>
            <person name="Li L."/>
            <person name="Holt C."/>
            <person name="Abouheif E."/>
            <person name="Bornberg-Bauer E."/>
            <person name="Bouffard P."/>
            <person name="Caldera E.J."/>
            <person name="Cash E."/>
            <person name="Cavanaugh A."/>
            <person name="Denas O."/>
            <person name="Elhaik E."/>
            <person name="Fave M.J."/>
            <person name="Gadau J."/>
            <person name="Gibson J.D."/>
            <person name="Graur D."/>
            <person name="Grubbs K.J."/>
            <person name="Hagen D.E."/>
            <person name="Harkins T.T."/>
            <person name="Helmkampf M."/>
            <person name="Hu H."/>
            <person name="Johnson B.R."/>
            <person name="Kim J."/>
            <person name="Marsh S.E."/>
            <person name="Moeller J.A."/>
            <person name="Munoz-Torres M.C."/>
            <person name="Murphy M.C."/>
            <person name="Naughton M.C."/>
            <person name="Nigam S."/>
            <person name="Overson R."/>
            <person name="Rajakumar R."/>
            <person name="Reese J.T."/>
            <person name="Scott J.J."/>
            <person name="Smith C.R."/>
            <person name="Tao S."/>
            <person name="Tsutsui N.D."/>
            <person name="Viljakainen L."/>
            <person name="Wissler L."/>
            <person name="Yandell M.D."/>
            <person name="Zimmer F."/>
            <person name="Taylor J."/>
            <person name="Slater S.C."/>
            <person name="Clifton S.W."/>
            <person name="Warren W.C."/>
            <person name="Elsik C.G."/>
            <person name="Smith C.D."/>
            <person name="Weinstock G.M."/>
            <person name="Gerardo N.M."/>
            <person name="Currie C.R."/>
        </authorList>
    </citation>
    <scope>NUCLEOTIDE SEQUENCE [LARGE SCALE GENOMIC DNA]</scope>
</reference>
<gene>
    <name evidence="17" type="primary">105617695</name>
</gene>
<keyword evidence="11" id="KW-0407">Ion channel</keyword>
<dbReference type="eggNOG" id="KOG2301">
    <property type="taxonomic scope" value="Eukaryota"/>
</dbReference>
<dbReference type="KEGG" id="acep:105617695"/>
<dbReference type="GO" id="GO:0046872">
    <property type="term" value="F:metal ion binding"/>
    <property type="evidence" value="ECO:0007669"/>
    <property type="project" value="UniProtKB-KW"/>
</dbReference>
<dbReference type="GO" id="GO:0005891">
    <property type="term" value="C:voltage-gated calcium channel complex"/>
    <property type="evidence" value="ECO:0007669"/>
    <property type="project" value="InterPro"/>
</dbReference>
<comment type="function">
    <text evidence="13">Voltage-sensitive calcium channels (VSCC) mediate the entry of calcium ions into excitable cells and are also involved in a variety of calcium-dependent processes, including muscle contraction, hormone or neurotransmitter release, gene expression, cell motility, cell division and cell death.</text>
</comment>
<evidence type="ECO:0000256" key="4">
    <source>
        <dbReference type="ARBA" id="ARBA00022673"/>
    </source>
</evidence>
<dbReference type="EMBL" id="ADTU01000077">
    <property type="status" value="NOT_ANNOTATED_CDS"/>
    <property type="molecule type" value="Genomic_DNA"/>
</dbReference>
<dbReference type="Gene3D" id="1.10.287.70">
    <property type="match status" value="2"/>
</dbReference>
<dbReference type="SUPFAM" id="SSF81324">
    <property type="entry name" value="Voltage-gated potassium channels"/>
    <property type="match status" value="2"/>
</dbReference>
<dbReference type="InParanoid" id="A0A158NAT6"/>
<dbReference type="PRINTS" id="PR01630">
    <property type="entry name" value="LVDCCALPHA1"/>
</dbReference>
<evidence type="ECO:0000256" key="14">
    <source>
        <dbReference type="SAM" id="MobiDB-lite"/>
    </source>
</evidence>
<keyword evidence="7 13" id="KW-0851">Voltage-gated channel</keyword>
<keyword evidence="10 15" id="KW-0472">Membrane</keyword>
<evidence type="ECO:0000256" key="6">
    <source>
        <dbReference type="ARBA" id="ARBA00022837"/>
    </source>
</evidence>
<dbReference type="Proteomes" id="UP000005205">
    <property type="component" value="Unassembled WGS sequence"/>
</dbReference>
<evidence type="ECO:0000256" key="13">
    <source>
        <dbReference type="RuleBase" id="RU003808"/>
    </source>
</evidence>
<evidence type="ECO:0000256" key="10">
    <source>
        <dbReference type="ARBA" id="ARBA00023136"/>
    </source>
</evidence>
<keyword evidence="2" id="KW-0813">Transport</keyword>
<feature type="transmembrane region" description="Helical" evidence="15">
    <location>
        <begin position="354"/>
        <end position="376"/>
    </location>
</feature>
<evidence type="ECO:0000256" key="3">
    <source>
        <dbReference type="ARBA" id="ARBA00022568"/>
    </source>
</evidence>
<feature type="transmembrane region" description="Helical" evidence="15">
    <location>
        <begin position="185"/>
        <end position="204"/>
    </location>
</feature>
<dbReference type="Pfam" id="PF00520">
    <property type="entry name" value="Ion_trans"/>
    <property type="match status" value="2"/>
</dbReference>
<dbReference type="FunFam" id="1.10.287.70:FF:000007">
    <property type="entry name" value="Voltage-dependent L-type calcium channel subunit alpha"/>
    <property type="match status" value="1"/>
</dbReference>
<dbReference type="InterPro" id="IPR002077">
    <property type="entry name" value="VDCCAlpha1"/>
</dbReference>
<evidence type="ECO:0000256" key="5">
    <source>
        <dbReference type="ARBA" id="ARBA00022692"/>
    </source>
</evidence>
<dbReference type="STRING" id="12957.A0A158NAT6"/>
<keyword evidence="3 13" id="KW-0109">Calcium transport</keyword>
<keyword evidence="12" id="KW-0479">Metal-binding</keyword>
<keyword evidence="8 15" id="KW-1133">Transmembrane helix</keyword>
<dbReference type="GO" id="GO:0008331">
    <property type="term" value="F:high voltage-gated calcium channel activity"/>
    <property type="evidence" value="ECO:0007669"/>
    <property type="project" value="TreeGrafter"/>
</dbReference>
<keyword evidence="6 12" id="KW-0106">Calcium</keyword>
<evidence type="ECO:0000256" key="15">
    <source>
        <dbReference type="SAM" id="Phobius"/>
    </source>
</evidence>
<dbReference type="EnsemblMetazoa" id="XM_012199254.1">
    <property type="protein sequence ID" value="XP_012054644.1"/>
    <property type="gene ID" value="LOC105617695"/>
</dbReference>
<feature type="compositionally biased region" description="Basic residues" evidence="14">
    <location>
        <begin position="72"/>
        <end position="81"/>
    </location>
</feature>
<evidence type="ECO:0000256" key="11">
    <source>
        <dbReference type="ARBA" id="ARBA00023303"/>
    </source>
</evidence>
<comment type="subcellular location">
    <subcellularLocation>
        <location evidence="1 13">Membrane</location>
        <topology evidence="1 13">Multi-pass membrane protein</topology>
    </subcellularLocation>
</comment>
<name>A0A158NAT6_ATTCE</name>
<organism evidence="17 18">
    <name type="scientific">Atta cephalotes</name>
    <name type="common">Leafcutter ant</name>
    <dbReference type="NCBI Taxonomy" id="12957"/>
    <lineage>
        <taxon>Eukaryota</taxon>
        <taxon>Metazoa</taxon>
        <taxon>Ecdysozoa</taxon>
        <taxon>Arthropoda</taxon>
        <taxon>Hexapoda</taxon>
        <taxon>Insecta</taxon>
        <taxon>Pterygota</taxon>
        <taxon>Neoptera</taxon>
        <taxon>Endopterygota</taxon>
        <taxon>Hymenoptera</taxon>
        <taxon>Apocrita</taxon>
        <taxon>Aculeata</taxon>
        <taxon>Formicoidea</taxon>
        <taxon>Formicidae</taxon>
        <taxon>Myrmicinae</taxon>
        <taxon>Atta</taxon>
    </lineage>
</organism>
<dbReference type="GO" id="GO:0098703">
    <property type="term" value="P:calcium ion import across plasma membrane"/>
    <property type="evidence" value="ECO:0007669"/>
    <property type="project" value="TreeGrafter"/>
</dbReference>
<evidence type="ECO:0000313" key="17">
    <source>
        <dbReference type="EnsemblMetazoa" id="XP_012054644.1"/>
    </source>
</evidence>
<dbReference type="EMBL" id="ADTU01000079">
    <property type="status" value="NOT_ANNOTATED_CDS"/>
    <property type="molecule type" value="Genomic_DNA"/>
</dbReference>
<accession>A0A158NAT6</accession>
<dbReference type="InterPro" id="IPR050599">
    <property type="entry name" value="VDCC_alpha-1_subunit"/>
</dbReference>
<feature type="transmembrane region" description="Helical" evidence="15">
    <location>
        <begin position="321"/>
        <end position="342"/>
    </location>
</feature>
<feature type="transmembrane region" description="Helical" evidence="15">
    <location>
        <begin position="113"/>
        <end position="132"/>
    </location>
</feature>
<feature type="transmembrane region" description="Helical" evidence="15">
    <location>
        <begin position="513"/>
        <end position="532"/>
    </location>
</feature>
<dbReference type="Gene3D" id="6.10.250.2500">
    <property type="match status" value="1"/>
</dbReference>
<dbReference type="InterPro" id="IPR027359">
    <property type="entry name" value="Volt_channel_dom_sf"/>
</dbReference>
<dbReference type="OrthoDB" id="431720at2759"/>
<feature type="domain" description="Ion transport" evidence="16">
    <location>
        <begin position="112"/>
        <end position="387"/>
    </location>
</feature>
<dbReference type="PANTHER" id="PTHR45628:SF1">
    <property type="entry name" value="VOLTAGE-DEPENDENT CALCIUM CHANNEL TYPE D SUBUNIT ALPHA-1"/>
    <property type="match status" value="1"/>
</dbReference>
<feature type="domain" description="Ion transport" evidence="16">
    <location>
        <begin position="434"/>
        <end position="623"/>
    </location>
</feature>
<evidence type="ECO:0000256" key="8">
    <source>
        <dbReference type="ARBA" id="ARBA00022989"/>
    </source>
</evidence>
<sequence length="641" mass="71221">MSAGGDGGSVLGPSARLPGAQPIAATPYIAIPPNAGQQPNVGGAMDATQLANMQPPPSQMGPGAAGAVSKSAQKKPVRRGAKPPPDRPVRALFCLALTNPVRKLCIKVVEWKAFEYLILMTIFANCVALAVYTPYPCSDSNLTNQYLEKIEYVFLVIFTVECVMKIIAYGFVAHPGAYLRNGWNLLDFTIVVIGMVSTVLTILMKEGFDVKALRAFRVLRPLRLVSGVPSLQVVLNSILRAMVPLLHIALLVLFVIIIYAIIGLELFSGKMHKTCRHNITDEIMENPIPCGSGGFQCSQSYYCSKQFWEGPNYGITNFDNFGLSMLTVFQCITLEGWTDVLYNIEDAMGNSWQWIYFISMVILGAFFVMNLILGVLSGEFSKEREKAKARGDFHKLREKQQIEDDLRGYLDWITQAEDIEPETDEPKMLQDGKIMKFQSNGYFVSLFNRFDCFVVVGSITEMILTHTHVMPPLGVSVLRCVRLLRVFKVTKYWRSLSNLVASLLNSIQSIASLLLLLFLFIVIFALLGMQVFGGKFNFSDMEEKTRHNFDSFWQSLLTVFQILTGEDWNAVMYIGILAYGGVAGIGVLACVYFIILFICDSNADILLNVFLAIAVDNLADAESLTAIEKEAEEEIADDFED</sequence>
<dbReference type="PANTHER" id="PTHR45628">
    <property type="entry name" value="VOLTAGE-DEPENDENT CALCIUM CHANNEL TYPE A SUBUNIT ALPHA-1"/>
    <property type="match status" value="1"/>
</dbReference>
<dbReference type="FunFam" id="1.10.287.70:FF:000107">
    <property type="entry name" value="Voltage-dependent L-type calcium channel subunit alpha"/>
    <property type="match status" value="1"/>
</dbReference>
<keyword evidence="4 13" id="KW-0107">Calcium channel</keyword>
<evidence type="ECO:0000256" key="9">
    <source>
        <dbReference type="ARBA" id="ARBA00023065"/>
    </source>
</evidence>
<dbReference type="InterPro" id="IPR005821">
    <property type="entry name" value="Ion_trans_dom"/>
</dbReference>
<evidence type="ECO:0000259" key="16">
    <source>
        <dbReference type="Pfam" id="PF00520"/>
    </source>
</evidence>
<evidence type="ECO:0000256" key="7">
    <source>
        <dbReference type="ARBA" id="ARBA00022882"/>
    </source>
</evidence>
<feature type="binding site" evidence="12">
    <location>
        <position position="335"/>
    </location>
    <ligand>
        <name>Ca(2+)</name>
        <dbReference type="ChEBI" id="CHEBI:29108"/>
    </ligand>
</feature>
<reference evidence="17" key="2">
    <citation type="submission" date="2016-04" db="UniProtKB">
        <authorList>
            <consortium name="EnsemblMetazoa"/>
        </authorList>
    </citation>
    <scope>IDENTIFICATION</scope>
</reference>
<feature type="transmembrane region" description="Helical" evidence="15">
    <location>
        <begin position="245"/>
        <end position="267"/>
    </location>
</feature>
<feature type="region of interest" description="Disordered" evidence="14">
    <location>
        <begin position="48"/>
        <end position="85"/>
    </location>
</feature>
<dbReference type="FunFam" id="1.20.120.350:FF:000010">
    <property type="entry name" value="Voltage-dependent L-type calcium channel subunit alpha"/>
    <property type="match status" value="1"/>
</dbReference>
<comment type="similarity">
    <text evidence="13">Belongs to the calcium channel alpha-1 subunit (TC 1.A.1.11) family.</text>
</comment>
<proteinExistence type="inferred from homology"/>
<evidence type="ECO:0000313" key="18">
    <source>
        <dbReference type="Proteomes" id="UP000005205"/>
    </source>
</evidence>
<dbReference type="PRINTS" id="PR00167">
    <property type="entry name" value="CACHANNEL"/>
</dbReference>
<keyword evidence="9" id="KW-0406">Ion transport</keyword>
<feature type="transmembrane region" description="Helical" evidence="15">
    <location>
        <begin position="152"/>
        <end position="173"/>
    </location>
</feature>
<keyword evidence="18" id="KW-1185">Reference proteome</keyword>
<dbReference type="Gene3D" id="1.20.120.350">
    <property type="entry name" value="Voltage-gated potassium channels. Chain C"/>
    <property type="match status" value="2"/>
</dbReference>
<evidence type="ECO:0000256" key="2">
    <source>
        <dbReference type="ARBA" id="ARBA00022448"/>
    </source>
</evidence>